<dbReference type="PANTHER" id="PTHR42643">
    <property type="entry name" value="IONOTROPIC RECEPTOR 20A-RELATED"/>
    <property type="match status" value="1"/>
</dbReference>
<dbReference type="InterPro" id="IPR052192">
    <property type="entry name" value="Insect_Ionotropic_Sensory_Rcpt"/>
</dbReference>
<evidence type="ECO:0000313" key="10">
    <source>
        <dbReference type="Proteomes" id="UP001562425"/>
    </source>
</evidence>
<keyword evidence="10" id="KW-1185">Reference proteome</keyword>
<protein>
    <submittedName>
        <fullName evidence="9">Uncharacterized protein</fullName>
    </submittedName>
</protein>
<dbReference type="PANTHER" id="PTHR42643:SF41">
    <property type="entry name" value="IONOTROPIC RECEPTOR 20A-RELATED"/>
    <property type="match status" value="1"/>
</dbReference>
<dbReference type="AlphaFoldDB" id="A0ABD1DMV5"/>
<proteinExistence type="predicted"/>
<evidence type="ECO:0000256" key="1">
    <source>
        <dbReference type="ARBA" id="ARBA00004651"/>
    </source>
</evidence>
<evidence type="ECO:0000256" key="4">
    <source>
        <dbReference type="ARBA" id="ARBA00022989"/>
    </source>
</evidence>
<keyword evidence="4 8" id="KW-1133">Transmembrane helix</keyword>
<keyword evidence="6" id="KW-0675">Receptor</keyword>
<accession>A0ABD1DMV5</accession>
<keyword evidence="3 8" id="KW-0812">Transmembrane</keyword>
<evidence type="ECO:0000256" key="2">
    <source>
        <dbReference type="ARBA" id="ARBA00022475"/>
    </source>
</evidence>
<evidence type="ECO:0000256" key="3">
    <source>
        <dbReference type="ARBA" id="ARBA00022692"/>
    </source>
</evidence>
<dbReference type="EMBL" id="JBEHCU010005082">
    <property type="protein sequence ID" value="KAL1400980.1"/>
    <property type="molecule type" value="Genomic_DNA"/>
</dbReference>
<keyword evidence="2" id="KW-1003">Cell membrane</keyword>
<evidence type="ECO:0000256" key="8">
    <source>
        <dbReference type="SAM" id="Phobius"/>
    </source>
</evidence>
<feature type="transmembrane region" description="Helical" evidence="8">
    <location>
        <begin position="12"/>
        <end position="31"/>
    </location>
</feature>
<reference evidence="9 10" key="1">
    <citation type="submission" date="2024-05" db="EMBL/GenBank/DDBJ databases">
        <title>Culex pipiens pipiens assembly and annotation.</title>
        <authorList>
            <person name="Alout H."/>
            <person name="Durand T."/>
        </authorList>
    </citation>
    <scope>NUCLEOTIDE SEQUENCE [LARGE SCALE GENOMIC DNA]</scope>
    <source>
        <strain evidence="9">HA-2024</strain>
        <tissue evidence="9">Whole body</tissue>
    </source>
</reference>
<name>A0ABD1DMV5_CULPP</name>
<evidence type="ECO:0000256" key="5">
    <source>
        <dbReference type="ARBA" id="ARBA00023136"/>
    </source>
</evidence>
<gene>
    <name evidence="9" type="ORF">pipiens_006986</name>
</gene>
<evidence type="ECO:0000313" key="9">
    <source>
        <dbReference type="EMBL" id="KAL1400980.1"/>
    </source>
</evidence>
<dbReference type="GO" id="GO:0005886">
    <property type="term" value="C:plasma membrane"/>
    <property type="evidence" value="ECO:0007669"/>
    <property type="project" value="UniProtKB-SubCell"/>
</dbReference>
<comment type="caution">
    <text evidence="9">The sequence shown here is derived from an EMBL/GenBank/DDBJ whole genome shotgun (WGS) entry which is preliminary data.</text>
</comment>
<evidence type="ECO:0000256" key="7">
    <source>
        <dbReference type="ARBA" id="ARBA00023180"/>
    </source>
</evidence>
<keyword evidence="7" id="KW-0325">Glycoprotein</keyword>
<sequence>MVQMFTMPFSWQVWTTLIFVFSIAEIIHLMFPDIFLNDPILLVICGYEKYDLHRAEFKEKLFMISLIVLMFFATCAYETKLLSMMTSKPASKDIRTVQELVESGIKILVDARQSFDTPEFYSVRDLLEPGIFEVTDLDMVHAYFYPREQAQYLASLSYDPNQRMYRYVALDDMYSVGPVSFMFSRRSPLMEIFRFTQTVLIESGIYNFAVTFLKVAARKFVALKFDGSFDSDVLYFADFQPVWRVLLLGSAASESDFKRYERYLKVLSEHEVVFIDVKRHRMIITDNGKHYLAEPSAPILVNCTVEFFPAVLVNGTVDFLNLDLVHAYFLQNTIAKLLASRYYDPDQRIHRYVVLDESYTVEPIAFVLGKRSPLKRGFRVHADDAGRERIAQFYRAVQHPT</sequence>
<keyword evidence="5 8" id="KW-0472">Membrane</keyword>
<comment type="subcellular location">
    <subcellularLocation>
        <location evidence="1">Cell membrane</location>
        <topology evidence="1">Multi-pass membrane protein</topology>
    </subcellularLocation>
</comment>
<dbReference type="Proteomes" id="UP001562425">
    <property type="component" value="Unassembled WGS sequence"/>
</dbReference>
<feature type="transmembrane region" description="Helical" evidence="8">
    <location>
        <begin position="61"/>
        <end position="79"/>
    </location>
</feature>
<organism evidence="9 10">
    <name type="scientific">Culex pipiens pipiens</name>
    <name type="common">Northern house mosquito</name>
    <dbReference type="NCBI Taxonomy" id="38569"/>
    <lineage>
        <taxon>Eukaryota</taxon>
        <taxon>Metazoa</taxon>
        <taxon>Ecdysozoa</taxon>
        <taxon>Arthropoda</taxon>
        <taxon>Hexapoda</taxon>
        <taxon>Insecta</taxon>
        <taxon>Pterygota</taxon>
        <taxon>Neoptera</taxon>
        <taxon>Endopterygota</taxon>
        <taxon>Diptera</taxon>
        <taxon>Nematocera</taxon>
        <taxon>Culicoidea</taxon>
        <taxon>Culicidae</taxon>
        <taxon>Culicinae</taxon>
        <taxon>Culicini</taxon>
        <taxon>Culex</taxon>
        <taxon>Culex</taxon>
    </lineage>
</organism>
<evidence type="ECO:0000256" key="6">
    <source>
        <dbReference type="ARBA" id="ARBA00023170"/>
    </source>
</evidence>